<gene>
    <name evidence="2" type="ORF">SAMN04488543_1303</name>
</gene>
<sequence>MKYQVNVTRDGRWWMLEVPDLDVTSQARRLGEVEQMAREAIAVTTDAPVDGVQVELRLPDLGLVKASRLADLYRERAEIAEREVRLAAETRDVAVGLVDAGVPLRDVGEILGVSHQRVHQLVNQ</sequence>
<dbReference type="EMBL" id="LT629749">
    <property type="protein sequence ID" value="SDS21985.1"/>
    <property type="molecule type" value="Genomic_DNA"/>
</dbReference>
<protein>
    <recommendedName>
        <fullName evidence="4">HicB family toxin-antitoxin system</fullName>
    </recommendedName>
</protein>
<reference evidence="2 3" key="1">
    <citation type="submission" date="2016-10" db="EMBL/GenBank/DDBJ databases">
        <authorList>
            <person name="de Groot N.N."/>
        </authorList>
    </citation>
    <scope>NUCLEOTIDE SEQUENCE [LARGE SCALE GENOMIC DNA]</scope>
    <source>
        <strain evidence="2 3">DSM 21741</strain>
    </source>
</reference>
<accession>A0A1H1QEY2</accession>
<evidence type="ECO:0000256" key="1">
    <source>
        <dbReference type="SAM" id="Coils"/>
    </source>
</evidence>
<dbReference type="Proteomes" id="UP000199092">
    <property type="component" value="Chromosome I"/>
</dbReference>
<keyword evidence="3" id="KW-1185">Reference proteome</keyword>
<feature type="coiled-coil region" evidence="1">
    <location>
        <begin position="63"/>
        <end position="90"/>
    </location>
</feature>
<name>A0A1H1QEY2_9ACTN</name>
<dbReference type="AlphaFoldDB" id="A0A1H1QEY2"/>
<organism evidence="2 3">
    <name type="scientific">Friedmanniella luteola</name>
    <dbReference type="NCBI Taxonomy" id="546871"/>
    <lineage>
        <taxon>Bacteria</taxon>
        <taxon>Bacillati</taxon>
        <taxon>Actinomycetota</taxon>
        <taxon>Actinomycetes</taxon>
        <taxon>Propionibacteriales</taxon>
        <taxon>Nocardioidaceae</taxon>
        <taxon>Friedmanniella</taxon>
    </lineage>
</organism>
<dbReference type="RefSeq" id="WP_091411273.1">
    <property type="nucleotide sequence ID" value="NZ_LT629749.1"/>
</dbReference>
<evidence type="ECO:0008006" key="4">
    <source>
        <dbReference type="Google" id="ProtNLM"/>
    </source>
</evidence>
<evidence type="ECO:0000313" key="2">
    <source>
        <dbReference type="EMBL" id="SDS21985.1"/>
    </source>
</evidence>
<dbReference type="OrthoDB" id="5772641at2"/>
<proteinExistence type="predicted"/>
<evidence type="ECO:0000313" key="3">
    <source>
        <dbReference type="Proteomes" id="UP000199092"/>
    </source>
</evidence>
<keyword evidence="1" id="KW-0175">Coiled coil</keyword>